<proteinExistence type="predicted"/>
<accession>A0A314ZBM1</accession>
<feature type="compositionally biased region" description="Low complexity" evidence="1">
    <location>
        <begin position="49"/>
        <end position="59"/>
    </location>
</feature>
<feature type="region of interest" description="Disordered" evidence="1">
    <location>
        <begin position="49"/>
        <end position="72"/>
    </location>
</feature>
<evidence type="ECO:0000313" key="2">
    <source>
        <dbReference type="EMBL" id="PQQ19062.1"/>
    </source>
</evidence>
<comment type="caution">
    <text evidence="2">The sequence shown here is derived from an EMBL/GenBank/DDBJ whole genome shotgun (WGS) entry which is preliminary data.</text>
</comment>
<keyword evidence="3" id="KW-1185">Reference proteome</keyword>
<protein>
    <submittedName>
        <fullName evidence="2">Uncharacterized protein</fullName>
    </submittedName>
</protein>
<sequence length="72" mass="7858">MRQSGGDRRLKGTLRISSTSKGRNKDVRSGIFHWGWLASQMRLLTFNSSSPTTGGVTTSKLVGLGSHWSPKP</sequence>
<evidence type="ECO:0000313" key="3">
    <source>
        <dbReference type="Proteomes" id="UP000250321"/>
    </source>
</evidence>
<name>A0A314ZBM1_PRUYE</name>
<dbReference type="Proteomes" id="UP000250321">
    <property type="component" value="Unassembled WGS sequence"/>
</dbReference>
<dbReference type="EMBL" id="PJQY01000084">
    <property type="protein sequence ID" value="PQQ19062.1"/>
    <property type="molecule type" value="Genomic_DNA"/>
</dbReference>
<feature type="compositionally biased region" description="Basic and acidic residues" evidence="1">
    <location>
        <begin position="1"/>
        <end position="10"/>
    </location>
</feature>
<feature type="region of interest" description="Disordered" evidence="1">
    <location>
        <begin position="1"/>
        <end position="25"/>
    </location>
</feature>
<evidence type="ECO:0000256" key="1">
    <source>
        <dbReference type="SAM" id="MobiDB-lite"/>
    </source>
</evidence>
<gene>
    <name evidence="2" type="ORF">Pyn_16979</name>
</gene>
<reference evidence="2 3" key="1">
    <citation type="submission" date="2018-02" db="EMBL/GenBank/DDBJ databases">
        <title>Draft genome of wild Prunus yedoensis var. nudiflora.</title>
        <authorList>
            <person name="Baek S."/>
            <person name="Kim J.-H."/>
            <person name="Choi K."/>
            <person name="Kim G.-B."/>
            <person name="Cho A."/>
            <person name="Jang H."/>
            <person name="Shin C.-H."/>
            <person name="Yu H.-J."/>
            <person name="Mun J.-H."/>
        </authorList>
    </citation>
    <scope>NUCLEOTIDE SEQUENCE [LARGE SCALE GENOMIC DNA]</scope>
    <source>
        <strain evidence="3">cv. Jeju island</strain>
        <tissue evidence="2">Leaf</tissue>
    </source>
</reference>
<dbReference type="AlphaFoldDB" id="A0A314ZBM1"/>
<organism evidence="2 3">
    <name type="scientific">Prunus yedoensis var. nudiflora</name>
    <dbReference type="NCBI Taxonomy" id="2094558"/>
    <lineage>
        <taxon>Eukaryota</taxon>
        <taxon>Viridiplantae</taxon>
        <taxon>Streptophyta</taxon>
        <taxon>Embryophyta</taxon>
        <taxon>Tracheophyta</taxon>
        <taxon>Spermatophyta</taxon>
        <taxon>Magnoliopsida</taxon>
        <taxon>eudicotyledons</taxon>
        <taxon>Gunneridae</taxon>
        <taxon>Pentapetalae</taxon>
        <taxon>rosids</taxon>
        <taxon>fabids</taxon>
        <taxon>Rosales</taxon>
        <taxon>Rosaceae</taxon>
        <taxon>Amygdaloideae</taxon>
        <taxon>Amygdaleae</taxon>
        <taxon>Prunus</taxon>
    </lineage>
</organism>